<accession>G7V7F5</accession>
<reference evidence="4 5" key="2">
    <citation type="journal article" date="2012" name="Stand. Genomic Sci.">
        <title>Genome sequence of the moderately thermophilic, amino-acid-degrading and sulfur-reducing bacterium Thermovirga lienii type strain (Cas60314(T)).</title>
        <authorList>
            <person name="Goker M."/>
            <person name="Saunders E."/>
            <person name="Lapidus A."/>
            <person name="Nolan M."/>
            <person name="Lucas S."/>
            <person name="Hammon N."/>
            <person name="Deshpande S."/>
            <person name="Cheng J.F."/>
            <person name="Han C."/>
            <person name="Tapia R."/>
            <person name="Goodwin L.A."/>
            <person name="Pitluck S."/>
            <person name="Liolios K."/>
            <person name="Mavromatis K."/>
            <person name="Pagani I."/>
            <person name="Ivanova N."/>
            <person name="Mikhailova N."/>
            <person name="Pati A."/>
            <person name="Chen A."/>
            <person name="Palaniappan K."/>
            <person name="Land M."/>
            <person name="Chang Y.J."/>
            <person name="Jeffries C.D."/>
            <person name="Brambilla E.M."/>
            <person name="Rohde M."/>
            <person name="Spring S."/>
            <person name="Detter J.C."/>
            <person name="Woyke T."/>
            <person name="Bristow J."/>
            <person name="Eisen J.A."/>
            <person name="Markowitz V."/>
            <person name="Hugenholtz P."/>
            <person name="Kyrpides N.C."/>
            <person name="Klenk H.P."/>
        </authorList>
    </citation>
    <scope>NUCLEOTIDE SEQUENCE [LARGE SCALE GENOMIC DNA]</scope>
    <source>
        <strain evidence="5">ATCC BAA-1197 / DSM 17291 / Cas60314</strain>
    </source>
</reference>
<dbReference type="Pfam" id="PF13456">
    <property type="entry name" value="RVT_3"/>
    <property type="match status" value="1"/>
</dbReference>
<dbReference type="Proteomes" id="UP000005868">
    <property type="component" value="Chromosome"/>
</dbReference>
<dbReference type="KEGG" id="tli:Tlie_1549"/>
<evidence type="ECO:0000259" key="2">
    <source>
        <dbReference type="PROSITE" id="PS50879"/>
    </source>
</evidence>
<dbReference type="GO" id="GO:0004523">
    <property type="term" value="F:RNA-DNA hybrid ribonuclease activity"/>
    <property type="evidence" value="ECO:0007669"/>
    <property type="project" value="InterPro"/>
</dbReference>
<dbReference type="InterPro" id="IPR002156">
    <property type="entry name" value="RNaseH_domain"/>
</dbReference>
<organism evidence="4 5">
    <name type="scientific">Thermovirga lienii (strain ATCC BAA-1197 / DSM 17291 / Cas60314)</name>
    <dbReference type="NCBI Taxonomy" id="580340"/>
    <lineage>
        <taxon>Bacteria</taxon>
        <taxon>Thermotogati</taxon>
        <taxon>Synergistota</taxon>
        <taxon>Synergistia</taxon>
        <taxon>Synergistales</taxon>
        <taxon>Thermovirgaceae</taxon>
        <taxon>Thermovirga</taxon>
    </lineage>
</organism>
<dbReference type="PANTHER" id="PTHR46387:SF2">
    <property type="entry name" value="RIBONUCLEASE HI"/>
    <property type="match status" value="1"/>
</dbReference>
<evidence type="ECO:0000259" key="3">
    <source>
        <dbReference type="PROSITE" id="PS50966"/>
    </source>
</evidence>
<dbReference type="HOGENOM" id="CLU_095977_2_1_0"/>
<dbReference type="PROSITE" id="PS50879">
    <property type="entry name" value="RNASE_H_1"/>
    <property type="match status" value="1"/>
</dbReference>
<dbReference type="InterPro" id="IPR012337">
    <property type="entry name" value="RNaseH-like_sf"/>
</dbReference>
<dbReference type="OrthoDB" id="7845843at2"/>
<keyword evidence="1" id="KW-0479">Metal-binding</keyword>
<feature type="domain" description="RNase H type-1" evidence="2">
    <location>
        <begin position="1"/>
        <end position="137"/>
    </location>
</feature>
<dbReference type="GO" id="GO:0008270">
    <property type="term" value="F:zinc ion binding"/>
    <property type="evidence" value="ECO:0007669"/>
    <property type="project" value="UniProtKB-KW"/>
</dbReference>
<reference evidence="5" key="1">
    <citation type="submission" date="2011-10" db="EMBL/GenBank/DDBJ databases">
        <title>The complete genome of chromosome of Thermovirga lienii DSM 17291.</title>
        <authorList>
            <consortium name="US DOE Joint Genome Institute (JGI-PGF)"/>
            <person name="Lucas S."/>
            <person name="Copeland A."/>
            <person name="Lapidus A."/>
            <person name="Glavina del Rio T."/>
            <person name="Dalin E."/>
            <person name="Tice H."/>
            <person name="Bruce D."/>
            <person name="Goodwin L."/>
            <person name="Pitluck S."/>
            <person name="Peters L."/>
            <person name="Mikhailova N."/>
            <person name="Saunders E."/>
            <person name="Kyrpides N."/>
            <person name="Mavromatis K."/>
            <person name="Ivanova N."/>
            <person name="Last F.I."/>
            <person name="Brettin T."/>
            <person name="Detter J.C."/>
            <person name="Han C."/>
            <person name="Larimer F."/>
            <person name="Land M."/>
            <person name="Hauser L."/>
            <person name="Markowitz V."/>
            <person name="Cheng J.-F."/>
            <person name="Hugenholtz P."/>
            <person name="Woyke T."/>
            <person name="Wu D."/>
            <person name="Spring S."/>
            <person name="Schroeder M."/>
            <person name="Brambilla E.-M."/>
            <person name="Klenk H.-P."/>
            <person name="Eisen J.A."/>
        </authorList>
    </citation>
    <scope>NUCLEOTIDE SEQUENCE [LARGE SCALE GENOMIC DNA]</scope>
    <source>
        <strain evidence="5">ATCC BAA-1197 / DSM 17291 / Cas60314</strain>
    </source>
</reference>
<sequence length="199" mass="22429">MIIGYFDGASRGNPGEAGAGACIVDFGKGQILWKESKYLGKRTNNEAEYEALILLLRELLNRKLYNCVVKGDSKLVVNQMLGNWKIREPRLLPLAEEALFLIDKTKARLQWIPRQENSLADNLSNKAIDESKRVGGETDEHADKLVSRMVSDHIYIVKDGQEEFVVDLKHNNCSCPDFRTKGHCAHMDEVAKGRKKTKA</sequence>
<keyword evidence="1" id="KW-0863">Zinc-finger</keyword>
<dbReference type="CDD" id="cd09279">
    <property type="entry name" value="RNase_HI_like"/>
    <property type="match status" value="1"/>
</dbReference>
<feature type="domain" description="SWIM-type" evidence="3">
    <location>
        <begin position="164"/>
        <end position="195"/>
    </location>
</feature>
<dbReference type="PANTHER" id="PTHR46387">
    <property type="entry name" value="POLYNUCLEOTIDYL TRANSFERASE, RIBONUCLEASE H-LIKE SUPERFAMILY PROTEIN"/>
    <property type="match status" value="1"/>
</dbReference>
<name>G7V7F5_THELD</name>
<dbReference type="AlphaFoldDB" id="G7V7F5"/>
<dbReference type="Gene3D" id="3.30.420.10">
    <property type="entry name" value="Ribonuclease H-like superfamily/Ribonuclease H"/>
    <property type="match status" value="1"/>
</dbReference>
<dbReference type="PROSITE" id="PS50966">
    <property type="entry name" value="ZF_SWIM"/>
    <property type="match status" value="1"/>
</dbReference>
<evidence type="ECO:0000313" key="5">
    <source>
        <dbReference type="Proteomes" id="UP000005868"/>
    </source>
</evidence>
<evidence type="ECO:0000256" key="1">
    <source>
        <dbReference type="PROSITE-ProRule" id="PRU00325"/>
    </source>
</evidence>
<dbReference type="GO" id="GO:0003676">
    <property type="term" value="F:nucleic acid binding"/>
    <property type="evidence" value="ECO:0007669"/>
    <property type="project" value="InterPro"/>
</dbReference>
<keyword evidence="1" id="KW-0862">Zinc</keyword>
<dbReference type="InterPro" id="IPR007527">
    <property type="entry name" value="Znf_SWIM"/>
</dbReference>
<dbReference type="eggNOG" id="COG0328">
    <property type="taxonomic scope" value="Bacteria"/>
</dbReference>
<dbReference type="SUPFAM" id="SSF53098">
    <property type="entry name" value="Ribonuclease H-like"/>
    <property type="match status" value="1"/>
</dbReference>
<gene>
    <name evidence="4" type="ordered locus">Tlie_1549</name>
</gene>
<keyword evidence="5" id="KW-1185">Reference proteome</keyword>
<dbReference type="InterPro" id="IPR036397">
    <property type="entry name" value="RNaseH_sf"/>
</dbReference>
<evidence type="ECO:0000313" key="4">
    <source>
        <dbReference type="EMBL" id="AER67271.1"/>
    </source>
</evidence>
<dbReference type="STRING" id="580340.Tlie_1549"/>
<protein>
    <submittedName>
        <fullName evidence="4">Ribonuclease H</fullName>
    </submittedName>
</protein>
<proteinExistence type="predicted"/>
<dbReference type="EMBL" id="CP003096">
    <property type="protein sequence ID" value="AER67271.1"/>
    <property type="molecule type" value="Genomic_DNA"/>
</dbReference>